<sequence>MFLVRKILLLIIVILGGSIHGFSQNQSNLLDIRTCDKSCSSNNYTIESVYLSDSTGTPVTSSLLTCSPGTEQTTYISFTYTTSAASTANNGRLFADLLVGDSTLFLNYYFGTIPSAKTVADTLTLAEFPLTWTCGEVVILQNPLLAWTTSASADLSGAYGCNDYPTAQCQTTATIVVDAPLAVQFDYSASCLVDERSEVTFTSTTNGGREAYQYDWTFTNATISSDTVANPLVQFLASGTAELTVTDANGTQNSFSSVIDIPVTTNLNAAITDHTDDENPDGAIAVTMVSTGDYSYSWTGPGGFTSSQQSISELIGGDYYLTVTDEFGCSSHWEFEVNYFGALPITWGEVKARAHADPSIVTIKWSTLKERESSHYEVQRAIQDISRFTTLGKIPAQGNTDQTTQYQFTDKLQPGTGTWAYYRICQFNRDGSFEHSPTLSVAIPTVEGQTSDWTAYPNPANNGSLYLIFTGTDLPSDQFIRIKIIEQETSVQLASEWNGSPIELSQWIQLLPKGLLILEIHYADKVQRLKVIQR</sequence>
<keyword evidence="2" id="KW-1185">Reference proteome</keyword>
<dbReference type="STRING" id="1416801.SAMN05192553_103768"/>
<evidence type="ECO:0008006" key="3">
    <source>
        <dbReference type="Google" id="ProtNLM"/>
    </source>
</evidence>
<dbReference type="EMBL" id="FNZH01000003">
    <property type="protein sequence ID" value="SEJ41412.1"/>
    <property type="molecule type" value="Genomic_DNA"/>
</dbReference>
<dbReference type="InterPro" id="IPR013783">
    <property type="entry name" value="Ig-like_fold"/>
</dbReference>
<dbReference type="Gene3D" id="2.60.40.10">
    <property type="entry name" value="Immunoglobulins"/>
    <property type="match status" value="3"/>
</dbReference>
<name>A0A1H6YVN4_9BACT</name>
<protein>
    <recommendedName>
        <fullName evidence="3">Por secretion system C-terminal sorting domain-containing protein</fullName>
    </recommendedName>
</protein>
<reference evidence="2" key="1">
    <citation type="submission" date="2016-10" db="EMBL/GenBank/DDBJ databases">
        <authorList>
            <person name="Varghese N."/>
            <person name="Submissions S."/>
        </authorList>
    </citation>
    <scope>NUCLEOTIDE SEQUENCE [LARGE SCALE GENOMIC DNA]</scope>
    <source>
        <strain evidence="2">IBRC-M 10761</strain>
    </source>
</reference>
<dbReference type="AlphaFoldDB" id="A0A1H6YVN4"/>
<evidence type="ECO:0000313" key="1">
    <source>
        <dbReference type="EMBL" id="SEJ41412.1"/>
    </source>
</evidence>
<dbReference type="Proteomes" id="UP000199403">
    <property type="component" value="Unassembled WGS sequence"/>
</dbReference>
<proteinExistence type="predicted"/>
<dbReference type="CDD" id="cd00146">
    <property type="entry name" value="PKD"/>
    <property type="match status" value="1"/>
</dbReference>
<evidence type="ECO:0000313" key="2">
    <source>
        <dbReference type="Proteomes" id="UP000199403"/>
    </source>
</evidence>
<accession>A0A1H6YVN4</accession>
<gene>
    <name evidence="1" type="ORF">SAMN05192553_103768</name>
</gene>
<organism evidence="1 2">
    <name type="scientific">Cyclobacterium xiamenense</name>
    <dbReference type="NCBI Taxonomy" id="1297121"/>
    <lineage>
        <taxon>Bacteria</taxon>
        <taxon>Pseudomonadati</taxon>
        <taxon>Bacteroidota</taxon>
        <taxon>Cytophagia</taxon>
        <taxon>Cytophagales</taxon>
        <taxon>Cyclobacteriaceae</taxon>
        <taxon>Cyclobacterium</taxon>
    </lineage>
</organism>